<comment type="caution">
    <text evidence="1">The sequence shown here is derived from an EMBL/GenBank/DDBJ whole genome shotgun (WGS) entry which is preliminary data.</text>
</comment>
<evidence type="ECO:0000313" key="2">
    <source>
        <dbReference type="Proteomes" id="UP000716291"/>
    </source>
</evidence>
<keyword evidence="2" id="KW-1185">Reference proteome</keyword>
<proteinExistence type="predicted"/>
<reference evidence="1" key="1">
    <citation type="journal article" date="2020" name="Microb. Genom.">
        <title>Genetic diversity of clinical and environmental Mucorales isolates obtained from an investigation of mucormycosis cases among solid organ transplant recipients.</title>
        <authorList>
            <person name="Nguyen M.H."/>
            <person name="Kaul D."/>
            <person name="Muto C."/>
            <person name="Cheng S.J."/>
            <person name="Richter R.A."/>
            <person name="Bruno V.M."/>
            <person name="Liu G."/>
            <person name="Beyhan S."/>
            <person name="Sundermann A.J."/>
            <person name="Mounaud S."/>
            <person name="Pasculle A.W."/>
            <person name="Nierman W.C."/>
            <person name="Driscoll E."/>
            <person name="Cumbie R."/>
            <person name="Clancy C.J."/>
            <person name="Dupont C.L."/>
        </authorList>
    </citation>
    <scope>NUCLEOTIDE SEQUENCE</scope>
    <source>
        <strain evidence="1">GL11</strain>
    </source>
</reference>
<protein>
    <submittedName>
        <fullName evidence="1">Uncharacterized protein</fullName>
    </submittedName>
</protein>
<gene>
    <name evidence="1" type="ORF">G6F64_014107</name>
</gene>
<dbReference type="EMBL" id="JAANQT010007248">
    <property type="protein sequence ID" value="KAG1288210.1"/>
    <property type="molecule type" value="Genomic_DNA"/>
</dbReference>
<evidence type="ECO:0000313" key="1">
    <source>
        <dbReference type="EMBL" id="KAG1288210.1"/>
    </source>
</evidence>
<accession>A0A9P6WU14</accession>
<sequence length="185" mass="21259">MITGEATCTMKVKGEGKDFIDIFKAFVFESKFDVILGNEWLKRVKPRPDWFESTWTVTLPDFSMVVMEPSKNNHKIESHHEKVNTMITAKQLDRLFKTNQIKECYLAHVSTDGAKTTYLNHVEDIDVSWAAEFSKEFPDVFKGHISGLPPMRDTQEIIVTKPDAVPVSRPPYKMSPLELAELPKW</sequence>
<name>A0A9P6WU14_RHIOR</name>
<dbReference type="AlphaFoldDB" id="A0A9P6WU14"/>
<organism evidence="1 2">
    <name type="scientific">Rhizopus oryzae</name>
    <name type="common">Mucormycosis agent</name>
    <name type="synonym">Rhizopus arrhizus var. delemar</name>
    <dbReference type="NCBI Taxonomy" id="64495"/>
    <lineage>
        <taxon>Eukaryota</taxon>
        <taxon>Fungi</taxon>
        <taxon>Fungi incertae sedis</taxon>
        <taxon>Mucoromycota</taxon>
        <taxon>Mucoromycotina</taxon>
        <taxon>Mucoromycetes</taxon>
        <taxon>Mucorales</taxon>
        <taxon>Mucorineae</taxon>
        <taxon>Rhizopodaceae</taxon>
        <taxon>Rhizopus</taxon>
    </lineage>
</organism>
<dbReference type="Proteomes" id="UP000716291">
    <property type="component" value="Unassembled WGS sequence"/>
</dbReference>